<dbReference type="GO" id="GO:0004674">
    <property type="term" value="F:protein serine/threonine kinase activity"/>
    <property type="evidence" value="ECO:0007669"/>
    <property type="project" value="UniProtKB-KW"/>
</dbReference>
<dbReference type="InterPro" id="IPR011009">
    <property type="entry name" value="Kinase-like_dom_sf"/>
</dbReference>
<name>A0A7E4ZXE2_PANRE</name>
<keyword evidence="9" id="KW-1185">Reference proteome</keyword>
<dbReference type="SUPFAM" id="SSF56112">
    <property type="entry name" value="Protein kinase-like (PK-like)"/>
    <property type="match status" value="1"/>
</dbReference>
<evidence type="ECO:0000259" key="8">
    <source>
        <dbReference type="PROSITE" id="PS50011"/>
    </source>
</evidence>
<feature type="compositionally biased region" description="Basic and acidic residues" evidence="7">
    <location>
        <begin position="349"/>
        <end position="359"/>
    </location>
</feature>
<evidence type="ECO:0000256" key="6">
    <source>
        <dbReference type="ARBA" id="ARBA00061588"/>
    </source>
</evidence>
<protein>
    <submittedName>
        <fullName evidence="10">Protein kinase domain-containing protein</fullName>
    </submittedName>
</protein>
<dbReference type="Proteomes" id="UP000492821">
    <property type="component" value="Unassembled WGS sequence"/>
</dbReference>
<feature type="region of interest" description="Disordered" evidence="7">
    <location>
        <begin position="309"/>
        <end position="366"/>
    </location>
</feature>
<dbReference type="SMART" id="SM00220">
    <property type="entry name" value="S_TKc"/>
    <property type="match status" value="1"/>
</dbReference>
<evidence type="ECO:0000256" key="2">
    <source>
        <dbReference type="ARBA" id="ARBA00022679"/>
    </source>
</evidence>
<accession>A0A7E4ZXE2</accession>
<reference evidence="9" key="1">
    <citation type="journal article" date="2013" name="Genetics">
        <title>The draft genome and transcriptome of Panagrellus redivivus are shaped by the harsh demands of a free-living lifestyle.</title>
        <authorList>
            <person name="Srinivasan J."/>
            <person name="Dillman A.R."/>
            <person name="Macchietto M.G."/>
            <person name="Heikkinen L."/>
            <person name="Lakso M."/>
            <person name="Fracchia K.M."/>
            <person name="Antoshechkin I."/>
            <person name="Mortazavi A."/>
            <person name="Wong G."/>
            <person name="Sternberg P.W."/>
        </authorList>
    </citation>
    <scope>NUCLEOTIDE SEQUENCE [LARGE SCALE GENOMIC DNA]</scope>
    <source>
        <strain evidence="9">MT8872</strain>
    </source>
</reference>
<dbReference type="PANTHER" id="PTHR11909">
    <property type="entry name" value="CASEIN KINASE-RELATED"/>
    <property type="match status" value="1"/>
</dbReference>
<dbReference type="InterPro" id="IPR050235">
    <property type="entry name" value="CK1_Ser-Thr_kinase"/>
</dbReference>
<dbReference type="GO" id="GO:0005524">
    <property type="term" value="F:ATP binding"/>
    <property type="evidence" value="ECO:0007669"/>
    <property type="project" value="UniProtKB-KW"/>
</dbReference>
<evidence type="ECO:0000313" key="9">
    <source>
        <dbReference type="Proteomes" id="UP000492821"/>
    </source>
</evidence>
<dbReference type="WBParaSite" id="Pan_g23442.t1">
    <property type="protein sequence ID" value="Pan_g23442.t1"/>
    <property type="gene ID" value="Pan_g23442"/>
</dbReference>
<evidence type="ECO:0000256" key="1">
    <source>
        <dbReference type="ARBA" id="ARBA00022527"/>
    </source>
</evidence>
<evidence type="ECO:0000256" key="5">
    <source>
        <dbReference type="ARBA" id="ARBA00022840"/>
    </source>
</evidence>
<dbReference type="InterPro" id="IPR047916">
    <property type="entry name" value="TTBK_Asator-like_STKc"/>
</dbReference>
<evidence type="ECO:0000256" key="3">
    <source>
        <dbReference type="ARBA" id="ARBA00022741"/>
    </source>
</evidence>
<keyword evidence="5" id="KW-0067">ATP-binding</keyword>
<keyword evidence="2" id="KW-0808">Transferase</keyword>
<dbReference type="Pfam" id="PF00069">
    <property type="entry name" value="Pkinase"/>
    <property type="match status" value="1"/>
</dbReference>
<feature type="compositionally biased region" description="Acidic residues" evidence="7">
    <location>
        <begin position="335"/>
        <end position="348"/>
    </location>
</feature>
<keyword evidence="1" id="KW-0723">Serine/threonine-protein kinase</keyword>
<proteinExistence type="inferred from homology"/>
<dbReference type="Gene3D" id="1.10.510.10">
    <property type="entry name" value="Transferase(Phosphotransferase) domain 1"/>
    <property type="match status" value="1"/>
</dbReference>
<feature type="compositionally biased region" description="Basic and acidic residues" evidence="7">
    <location>
        <begin position="312"/>
        <end position="334"/>
    </location>
</feature>
<reference evidence="10" key="2">
    <citation type="submission" date="2020-10" db="UniProtKB">
        <authorList>
            <consortium name="WormBaseParasite"/>
        </authorList>
    </citation>
    <scope>IDENTIFICATION</scope>
</reference>
<keyword evidence="3" id="KW-0547">Nucleotide-binding</keyword>
<dbReference type="CDD" id="cd14017">
    <property type="entry name" value="STKc_TTBK"/>
    <property type="match status" value="1"/>
</dbReference>
<dbReference type="AlphaFoldDB" id="A0A7E4ZXE2"/>
<sequence length="366" mass="41525">MATTGPPKLSAGTKVKEQFTVVKKLGEGACGAVYLVQNTKNPKIIAAMKIEAIQKSKDDEILKMEVFVLKKLQKSRHVCRLLMAGRTPNYSFVVMSLLGKELGELRRKMPERKMSLSTVLRVAVQCVEGIQDMHGIGFIHRDIKPSNFSCGAARRDVIYLFDFGLARQIVIFDKDGKNPRLREPRIKVSFRGTVRYCSVNVHLYKEQGRHDDIISMLFMLVELLVRALPWKGMARKDSGHIKETVTDAVLFKGCPPSFTEVFGILKKLTYHDVPPYHKIIDIFMKDIKENKIKMSDPYDWMKKGFDPPAEGARAKKADEQAEIEKMEDTNTLRDVDDDSIDTDASEDFTETRGFAKEDTLDNVAEM</sequence>
<organism evidence="9 10">
    <name type="scientific">Panagrellus redivivus</name>
    <name type="common">Microworm</name>
    <dbReference type="NCBI Taxonomy" id="6233"/>
    <lineage>
        <taxon>Eukaryota</taxon>
        <taxon>Metazoa</taxon>
        <taxon>Ecdysozoa</taxon>
        <taxon>Nematoda</taxon>
        <taxon>Chromadorea</taxon>
        <taxon>Rhabditida</taxon>
        <taxon>Tylenchina</taxon>
        <taxon>Panagrolaimomorpha</taxon>
        <taxon>Panagrolaimoidea</taxon>
        <taxon>Panagrolaimidae</taxon>
        <taxon>Panagrellus</taxon>
    </lineage>
</organism>
<comment type="similarity">
    <text evidence="6">Belongs to the protein kinase superfamily. CK1 Ser/Thr protein kinase family.</text>
</comment>
<dbReference type="GO" id="GO:0015630">
    <property type="term" value="C:microtubule cytoskeleton"/>
    <property type="evidence" value="ECO:0007669"/>
    <property type="project" value="UniProtKB-ARBA"/>
</dbReference>
<dbReference type="PROSITE" id="PS50011">
    <property type="entry name" value="PROTEIN_KINASE_DOM"/>
    <property type="match status" value="1"/>
</dbReference>
<dbReference type="FunFam" id="3.30.200.20:FF:000358">
    <property type="entry name" value="Tau tubulin kinase 2b"/>
    <property type="match status" value="1"/>
</dbReference>
<evidence type="ECO:0000256" key="4">
    <source>
        <dbReference type="ARBA" id="ARBA00022777"/>
    </source>
</evidence>
<feature type="domain" description="Protein kinase" evidence="8">
    <location>
        <begin position="19"/>
        <end position="301"/>
    </location>
</feature>
<evidence type="ECO:0000256" key="7">
    <source>
        <dbReference type="SAM" id="MobiDB-lite"/>
    </source>
</evidence>
<keyword evidence="4" id="KW-0418">Kinase</keyword>
<evidence type="ECO:0000313" key="10">
    <source>
        <dbReference type="WBParaSite" id="Pan_g23442.t1"/>
    </source>
</evidence>
<dbReference type="InterPro" id="IPR000719">
    <property type="entry name" value="Prot_kinase_dom"/>
</dbReference>